<reference evidence="3 4" key="1">
    <citation type="submission" date="2021-06" db="EMBL/GenBank/DDBJ databases">
        <title>Complete genome of Haloferula helveola possessing various polysaccharide degrading enzymes.</title>
        <authorList>
            <person name="Takami H."/>
            <person name="Huang C."/>
            <person name="Hamasaki K."/>
        </authorList>
    </citation>
    <scope>NUCLEOTIDE SEQUENCE [LARGE SCALE GENOMIC DNA]</scope>
    <source>
        <strain evidence="3 4">CN-1</strain>
    </source>
</reference>
<gene>
    <name evidence="3" type="ORF">HAHE_39440</name>
</gene>
<evidence type="ECO:0000313" key="3">
    <source>
        <dbReference type="EMBL" id="BCX50036.1"/>
    </source>
</evidence>
<feature type="region of interest" description="Disordered" evidence="1">
    <location>
        <begin position="98"/>
        <end position="122"/>
    </location>
</feature>
<dbReference type="EMBL" id="AP024702">
    <property type="protein sequence ID" value="BCX50036.1"/>
    <property type="molecule type" value="Genomic_DNA"/>
</dbReference>
<accession>A0ABN6H8Q7</accession>
<feature type="compositionally biased region" description="Basic and acidic residues" evidence="1">
    <location>
        <begin position="27"/>
        <end position="37"/>
    </location>
</feature>
<keyword evidence="2" id="KW-0812">Transmembrane</keyword>
<sequence>MSKIPPRPNRSSGRVESRVAGAPPDIGKLDRITRDSRSQPARSRSGRKRRRVTREPKYGAGASNEGAVMRRWLMFGLGLAGVVFCSLLVWSLVRQTGAEEDPSTTVSGTGGTDGSPGLAPLPASEATEISKSLLAAEEAFQIEPLIHPGELSAVEALRLLERYEEEGEGHRDPVWLGSLDSLGKPIEGVVVRYNIGSPRLICLTPNEQGQWRVDFDAFAQHCSPPVEVLASGKAPEGTVRVFAATDTYYNGTFSDESKWACYSLRHPAIDETLYGYCERGGPQEAALEAIQRRMERNRNKKTSSDLGRSGAESKAPPSRVTLRLKRPIGAADRQFQIETVLSDDWVISDPPLDEVLRARGE</sequence>
<name>A0ABN6H8Q7_9BACT</name>
<organism evidence="3 4">
    <name type="scientific">Haloferula helveola</name>
    <dbReference type="NCBI Taxonomy" id="490095"/>
    <lineage>
        <taxon>Bacteria</taxon>
        <taxon>Pseudomonadati</taxon>
        <taxon>Verrucomicrobiota</taxon>
        <taxon>Verrucomicrobiia</taxon>
        <taxon>Verrucomicrobiales</taxon>
        <taxon>Verrucomicrobiaceae</taxon>
        <taxon>Haloferula</taxon>
    </lineage>
</organism>
<proteinExistence type="predicted"/>
<evidence type="ECO:0000256" key="2">
    <source>
        <dbReference type="SAM" id="Phobius"/>
    </source>
</evidence>
<keyword evidence="4" id="KW-1185">Reference proteome</keyword>
<protein>
    <submittedName>
        <fullName evidence="3">Uncharacterized protein</fullName>
    </submittedName>
</protein>
<dbReference type="Proteomes" id="UP001374893">
    <property type="component" value="Chromosome"/>
</dbReference>
<feature type="region of interest" description="Disordered" evidence="1">
    <location>
        <begin position="1"/>
        <end position="61"/>
    </location>
</feature>
<feature type="transmembrane region" description="Helical" evidence="2">
    <location>
        <begin position="72"/>
        <end position="93"/>
    </location>
</feature>
<evidence type="ECO:0000256" key="1">
    <source>
        <dbReference type="SAM" id="MobiDB-lite"/>
    </source>
</evidence>
<feature type="region of interest" description="Disordered" evidence="1">
    <location>
        <begin position="296"/>
        <end position="321"/>
    </location>
</feature>
<evidence type="ECO:0000313" key="4">
    <source>
        <dbReference type="Proteomes" id="UP001374893"/>
    </source>
</evidence>
<keyword evidence="2" id="KW-0472">Membrane</keyword>
<keyword evidence="2" id="KW-1133">Transmembrane helix</keyword>